<dbReference type="AlphaFoldDB" id="A0A6C0D9E9"/>
<sequence length="52" mass="6599">MIYRKYYLYTFHIQTPIFTYIKLNKYYNEIVGFQYLCKLKIVNINYYNKKLI</sequence>
<name>A0A6C0D9E9_9ZZZZ</name>
<proteinExistence type="predicted"/>
<organism evidence="1">
    <name type="scientific">viral metagenome</name>
    <dbReference type="NCBI Taxonomy" id="1070528"/>
    <lineage>
        <taxon>unclassified sequences</taxon>
        <taxon>metagenomes</taxon>
        <taxon>organismal metagenomes</taxon>
    </lineage>
</organism>
<dbReference type="EMBL" id="MN739559">
    <property type="protein sequence ID" value="QHT13073.1"/>
    <property type="molecule type" value="Genomic_DNA"/>
</dbReference>
<reference evidence="1" key="1">
    <citation type="journal article" date="2020" name="Nature">
        <title>Giant virus diversity and host interactions through global metagenomics.</title>
        <authorList>
            <person name="Schulz F."/>
            <person name="Roux S."/>
            <person name="Paez-Espino D."/>
            <person name="Jungbluth S."/>
            <person name="Walsh D.A."/>
            <person name="Denef V.J."/>
            <person name="McMahon K.D."/>
            <person name="Konstantinidis K.T."/>
            <person name="Eloe-Fadrosh E.A."/>
            <person name="Kyrpides N.C."/>
            <person name="Woyke T."/>
        </authorList>
    </citation>
    <scope>NUCLEOTIDE SEQUENCE</scope>
    <source>
        <strain evidence="1">GVMAG-M-3300023174-130</strain>
    </source>
</reference>
<accession>A0A6C0D9E9</accession>
<protein>
    <submittedName>
        <fullName evidence="1">Uncharacterized protein</fullName>
    </submittedName>
</protein>
<evidence type="ECO:0000313" key="1">
    <source>
        <dbReference type="EMBL" id="QHT13073.1"/>
    </source>
</evidence>